<gene>
    <name evidence="3" type="ordered locus">PSMK_06020</name>
</gene>
<dbReference type="Gene3D" id="3.90.1200.10">
    <property type="match status" value="1"/>
</dbReference>
<dbReference type="eggNOG" id="COG3001">
    <property type="taxonomic scope" value="Bacteria"/>
</dbReference>
<dbReference type="SUPFAM" id="SSF56112">
    <property type="entry name" value="Protein kinase-like (PK-like)"/>
    <property type="match status" value="1"/>
</dbReference>
<dbReference type="GO" id="GO:0016301">
    <property type="term" value="F:kinase activity"/>
    <property type="evidence" value="ECO:0007669"/>
    <property type="project" value="UniProtKB-UniRule"/>
</dbReference>
<evidence type="ECO:0008006" key="5">
    <source>
        <dbReference type="Google" id="ProtNLM"/>
    </source>
</evidence>
<keyword evidence="4" id="KW-1185">Reference proteome</keyword>
<keyword evidence="2" id="KW-0418">Kinase</keyword>
<comment type="similarity">
    <text evidence="1 2">Belongs to the fructosamine kinase family.</text>
</comment>
<evidence type="ECO:0000256" key="2">
    <source>
        <dbReference type="PIRNR" id="PIRNR006221"/>
    </source>
</evidence>
<dbReference type="PANTHER" id="PTHR12149">
    <property type="entry name" value="FRUCTOSAMINE 3 KINASE-RELATED PROTEIN"/>
    <property type="match status" value="1"/>
</dbReference>
<reference evidence="3 4" key="1">
    <citation type="submission" date="2012-02" db="EMBL/GenBank/DDBJ databases">
        <title>Complete genome sequence of Phycisphaera mikurensis NBRC 102666.</title>
        <authorList>
            <person name="Ankai A."/>
            <person name="Hosoyama A."/>
            <person name="Terui Y."/>
            <person name="Sekine M."/>
            <person name="Fukai R."/>
            <person name="Kato Y."/>
            <person name="Nakamura S."/>
            <person name="Yamada-Narita S."/>
            <person name="Kawakoshi A."/>
            <person name="Fukunaga Y."/>
            <person name="Yamazaki S."/>
            <person name="Fujita N."/>
        </authorList>
    </citation>
    <scope>NUCLEOTIDE SEQUENCE [LARGE SCALE GENOMIC DNA]</scope>
    <source>
        <strain evidence="4">NBRC 102666 / KCTC 22515 / FYK2301M01</strain>
    </source>
</reference>
<proteinExistence type="inferred from homology"/>
<evidence type="ECO:0000256" key="1">
    <source>
        <dbReference type="ARBA" id="ARBA00009460"/>
    </source>
</evidence>
<evidence type="ECO:0000313" key="4">
    <source>
        <dbReference type="Proteomes" id="UP000007881"/>
    </source>
</evidence>
<dbReference type="Pfam" id="PF03881">
    <property type="entry name" value="Fructosamin_kin"/>
    <property type="match status" value="1"/>
</dbReference>
<dbReference type="AlphaFoldDB" id="I0IBX3"/>
<name>I0IBX3_PHYMF</name>
<organism evidence="3 4">
    <name type="scientific">Phycisphaera mikurensis (strain NBRC 102666 / KCTC 22515 / FYK2301M01)</name>
    <dbReference type="NCBI Taxonomy" id="1142394"/>
    <lineage>
        <taxon>Bacteria</taxon>
        <taxon>Pseudomonadati</taxon>
        <taxon>Planctomycetota</taxon>
        <taxon>Phycisphaerae</taxon>
        <taxon>Phycisphaerales</taxon>
        <taxon>Phycisphaeraceae</taxon>
        <taxon>Phycisphaera</taxon>
    </lineage>
</organism>
<dbReference type="PIRSF" id="PIRSF006221">
    <property type="entry name" value="Ketosamine-3-kinase"/>
    <property type="match status" value="1"/>
</dbReference>
<dbReference type="Gene3D" id="3.30.200.20">
    <property type="entry name" value="Phosphorylase Kinase, domain 1"/>
    <property type="match status" value="1"/>
</dbReference>
<keyword evidence="2" id="KW-0808">Transferase</keyword>
<dbReference type="KEGG" id="phm:PSMK_06020"/>
<dbReference type="InterPro" id="IPR016477">
    <property type="entry name" value="Fructo-/Ketosamine-3-kinase"/>
</dbReference>
<dbReference type="EMBL" id="AP012338">
    <property type="protein sequence ID" value="BAM02761.1"/>
    <property type="molecule type" value="Genomic_DNA"/>
</dbReference>
<accession>I0IBX3</accession>
<dbReference type="HOGENOM" id="CLU_036517_0_1_0"/>
<dbReference type="PANTHER" id="PTHR12149:SF8">
    <property type="entry name" value="PROTEIN-RIBULOSAMINE 3-KINASE"/>
    <property type="match status" value="1"/>
</dbReference>
<dbReference type="Proteomes" id="UP000007881">
    <property type="component" value="Chromosome"/>
</dbReference>
<dbReference type="InterPro" id="IPR011009">
    <property type="entry name" value="Kinase-like_dom_sf"/>
</dbReference>
<sequence length="324" mass="37256">MARLEQLGYHARAARRGSEIDAEAATAIVRRHLGHLGDGLTVIRQRKLYGGSINRVIEWTVRDATGRDRPLVAKVNNLRSAKLFRREMASLEVYRTQTDLPVPRPLAYLEDEPEFDGSGLLMQRIDGVNLSEAKVTPAGMRLLQRDLAGHVVALHSHHRSAYGTALEPTGPRRWLDSFGPVIGEEFFRVRDAIPSATREVIDDIVKNLEVWLPEQSTPTLVHGDLWSNNILVDDRHPDRPEILAFIDVSASYCDPEYELAYLRMFQTADDSFFERYRRRHPLRSGFSRRCRVYWLNTMMMHVRVFGDRYLPQLEDIVRQIRTLG</sequence>
<protein>
    <recommendedName>
        <fullName evidence="5">Aminoglycoside phosphotransferase domain-containing protein</fullName>
    </recommendedName>
</protein>
<evidence type="ECO:0000313" key="3">
    <source>
        <dbReference type="EMBL" id="BAM02761.1"/>
    </source>
</evidence>